<dbReference type="InterPro" id="IPR016035">
    <property type="entry name" value="Acyl_Trfase/lysoPLipase"/>
</dbReference>
<evidence type="ECO:0000256" key="15">
    <source>
        <dbReference type="SAM" id="SignalP"/>
    </source>
</evidence>
<dbReference type="SUPFAM" id="SSF48403">
    <property type="entry name" value="Ankyrin repeat"/>
    <property type="match status" value="2"/>
</dbReference>
<feature type="compositionally biased region" description="Low complexity" evidence="14">
    <location>
        <begin position="1320"/>
        <end position="1347"/>
    </location>
</feature>
<evidence type="ECO:0000256" key="1">
    <source>
        <dbReference type="ARBA" id="ARBA00004175"/>
    </source>
</evidence>
<feature type="region of interest" description="Disordered" evidence="14">
    <location>
        <begin position="514"/>
        <end position="540"/>
    </location>
</feature>
<comment type="catalytic activity">
    <reaction evidence="11">
        <text>a 1,2-diacyl-sn-glycero-3-phosphocholine + H2O = a 1-acyl-sn-glycero-3-phosphocholine + a fatty acid + H(+)</text>
        <dbReference type="Rhea" id="RHEA:15801"/>
        <dbReference type="ChEBI" id="CHEBI:15377"/>
        <dbReference type="ChEBI" id="CHEBI:15378"/>
        <dbReference type="ChEBI" id="CHEBI:28868"/>
        <dbReference type="ChEBI" id="CHEBI:57643"/>
        <dbReference type="ChEBI" id="CHEBI:58168"/>
        <dbReference type="EC" id="3.1.1.4"/>
    </reaction>
    <physiologicalReaction direction="left-to-right" evidence="11">
        <dbReference type="Rhea" id="RHEA:15802"/>
    </physiologicalReaction>
</comment>
<dbReference type="InterPro" id="IPR047148">
    <property type="entry name" value="PLPL9"/>
</dbReference>
<evidence type="ECO:0000256" key="10">
    <source>
        <dbReference type="ARBA" id="ARBA00023298"/>
    </source>
</evidence>
<dbReference type="InterPro" id="IPR002110">
    <property type="entry name" value="Ankyrin_rpt"/>
</dbReference>
<dbReference type="InterPro" id="IPR036770">
    <property type="entry name" value="Ankyrin_rpt-contain_sf"/>
</dbReference>
<comment type="subcellular location">
    <subcellularLocation>
        <location evidence="1">Target cell membrane</location>
    </subcellularLocation>
</comment>
<dbReference type="PROSITE" id="PS51635">
    <property type="entry name" value="PNPLA"/>
    <property type="match status" value="1"/>
</dbReference>
<keyword evidence="5" id="KW-0677">Repeat</keyword>
<keyword evidence="9 13" id="KW-0443">Lipid metabolism</keyword>
<keyword evidence="7" id="KW-0528">Neurotoxin</keyword>
<dbReference type="OrthoDB" id="10021675at2759"/>
<keyword evidence="7" id="KW-0638">Presynaptic neurotoxin</keyword>
<evidence type="ECO:0000256" key="13">
    <source>
        <dbReference type="PROSITE-ProRule" id="PRU01161"/>
    </source>
</evidence>
<dbReference type="GO" id="GO:0016042">
    <property type="term" value="P:lipid catabolic process"/>
    <property type="evidence" value="ECO:0007669"/>
    <property type="project" value="UniProtKB-UniRule"/>
</dbReference>
<feature type="region of interest" description="Disordered" evidence="14">
    <location>
        <begin position="1061"/>
        <end position="1160"/>
    </location>
</feature>
<dbReference type="GO" id="GO:0044231">
    <property type="term" value="C:host cell presynaptic membrane"/>
    <property type="evidence" value="ECO:0007669"/>
    <property type="project" value="UniProtKB-KW"/>
</dbReference>
<evidence type="ECO:0000256" key="3">
    <source>
        <dbReference type="ARBA" id="ARBA00022483"/>
    </source>
</evidence>
<name>A0A6P6XR61_DERPT</name>
<feature type="active site" description="Nucleophile" evidence="13">
    <location>
        <position position="583"/>
    </location>
</feature>
<feature type="compositionally biased region" description="Low complexity" evidence="14">
    <location>
        <begin position="1061"/>
        <end position="1089"/>
    </location>
</feature>
<dbReference type="GO" id="GO:0052816">
    <property type="term" value="F:long-chain fatty acyl-CoA hydrolase activity"/>
    <property type="evidence" value="ECO:0007669"/>
    <property type="project" value="TreeGrafter"/>
</dbReference>
<keyword evidence="8 12" id="KW-0040">ANK repeat</keyword>
<dbReference type="GO" id="GO:0047499">
    <property type="term" value="F:calcium-independent phospholipase A2 activity"/>
    <property type="evidence" value="ECO:0007669"/>
    <property type="project" value="InterPro"/>
</dbReference>
<keyword evidence="3" id="KW-0268">Exocytosis</keyword>
<dbReference type="InParanoid" id="A0A6P6XR61"/>
<evidence type="ECO:0000256" key="2">
    <source>
        <dbReference type="ARBA" id="ARBA00013278"/>
    </source>
</evidence>
<feature type="compositionally biased region" description="Basic residues" evidence="14">
    <location>
        <begin position="1348"/>
        <end position="1363"/>
    </location>
</feature>
<protein>
    <recommendedName>
        <fullName evidence="2">phospholipase A2</fullName>
        <ecNumber evidence="2">3.1.1.4</ecNumber>
    </recommendedName>
</protein>
<dbReference type="SUPFAM" id="SSF52151">
    <property type="entry name" value="FabD/lysophospholipase-like"/>
    <property type="match status" value="1"/>
</dbReference>
<feature type="repeat" description="ANK" evidence="12">
    <location>
        <begin position="357"/>
        <end position="389"/>
    </location>
</feature>
<organism evidence="17 18">
    <name type="scientific">Dermatophagoides pteronyssinus</name>
    <name type="common">European house dust mite</name>
    <dbReference type="NCBI Taxonomy" id="6956"/>
    <lineage>
        <taxon>Eukaryota</taxon>
        <taxon>Metazoa</taxon>
        <taxon>Ecdysozoa</taxon>
        <taxon>Arthropoda</taxon>
        <taxon>Chelicerata</taxon>
        <taxon>Arachnida</taxon>
        <taxon>Acari</taxon>
        <taxon>Acariformes</taxon>
        <taxon>Sarcoptiformes</taxon>
        <taxon>Astigmata</taxon>
        <taxon>Psoroptidia</taxon>
        <taxon>Analgoidea</taxon>
        <taxon>Pyroglyphidae</taxon>
        <taxon>Dermatophagoidinae</taxon>
        <taxon>Dermatophagoides</taxon>
    </lineage>
</organism>
<feature type="region of interest" description="Disordered" evidence="14">
    <location>
        <begin position="270"/>
        <end position="314"/>
    </location>
</feature>
<dbReference type="SMART" id="SM00248">
    <property type="entry name" value="ANK"/>
    <property type="match status" value="6"/>
</dbReference>
<dbReference type="Pfam" id="PF01734">
    <property type="entry name" value="Patatin"/>
    <property type="match status" value="1"/>
</dbReference>
<feature type="compositionally biased region" description="Low complexity" evidence="14">
    <location>
        <begin position="967"/>
        <end position="977"/>
    </location>
</feature>
<keyword evidence="4" id="KW-1052">Target cell membrane</keyword>
<keyword evidence="7" id="KW-0800">Toxin</keyword>
<feature type="compositionally biased region" description="Low complexity" evidence="14">
    <location>
        <begin position="1364"/>
        <end position="1381"/>
    </location>
</feature>
<feature type="compositionally biased region" description="Polar residues" evidence="14">
    <location>
        <begin position="937"/>
        <end position="959"/>
    </location>
</feature>
<dbReference type="InterPro" id="IPR002641">
    <property type="entry name" value="PNPLA_dom"/>
</dbReference>
<dbReference type="EC" id="3.1.1.4" evidence="2"/>
<feature type="repeat" description="ANK" evidence="12">
    <location>
        <begin position="242"/>
        <end position="274"/>
    </location>
</feature>
<feature type="signal peptide" evidence="15">
    <location>
        <begin position="1"/>
        <end position="17"/>
    </location>
</feature>
<proteinExistence type="predicted"/>
<feature type="repeat" description="ANK" evidence="12">
    <location>
        <begin position="390"/>
        <end position="422"/>
    </location>
</feature>
<evidence type="ECO:0000256" key="6">
    <source>
        <dbReference type="ARBA" id="ARBA00022801"/>
    </source>
</evidence>
<evidence type="ECO:0000256" key="14">
    <source>
        <dbReference type="SAM" id="MobiDB-lite"/>
    </source>
</evidence>
<dbReference type="FunCoup" id="A0A6P6XR61">
    <property type="interactions" value="899"/>
</dbReference>
<evidence type="ECO:0000256" key="5">
    <source>
        <dbReference type="ARBA" id="ARBA00022737"/>
    </source>
</evidence>
<dbReference type="GO" id="GO:0005739">
    <property type="term" value="C:mitochondrion"/>
    <property type="evidence" value="ECO:0007669"/>
    <property type="project" value="TreeGrafter"/>
</dbReference>
<dbReference type="RefSeq" id="XP_027194374.1">
    <property type="nucleotide sequence ID" value="XM_027338573.1"/>
</dbReference>
<feature type="compositionally biased region" description="Low complexity" evidence="14">
    <location>
        <begin position="926"/>
        <end position="936"/>
    </location>
</feature>
<dbReference type="GO" id="GO:0044218">
    <property type="term" value="C:other organism cell membrane"/>
    <property type="evidence" value="ECO:0007669"/>
    <property type="project" value="UniProtKB-KW"/>
</dbReference>
<dbReference type="KEGG" id="dpte:113789086"/>
<dbReference type="PANTHER" id="PTHR24139">
    <property type="entry name" value="CALCIUM-INDEPENDENT PHOSPHOLIPASE A2"/>
    <property type="match status" value="1"/>
</dbReference>
<feature type="short sequence motif" description="GXSXG" evidence="13">
    <location>
        <begin position="581"/>
        <end position="585"/>
    </location>
</feature>
<feature type="domain" description="PNPLA" evidence="16">
    <location>
        <begin position="545"/>
        <end position="725"/>
    </location>
</feature>
<dbReference type="Gene3D" id="3.40.1090.10">
    <property type="entry name" value="Cytosolic phospholipase A2 catalytic domain"/>
    <property type="match status" value="1"/>
</dbReference>
<dbReference type="GO" id="GO:0006887">
    <property type="term" value="P:exocytosis"/>
    <property type="evidence" value="ECO:0007669"/>
    <property type="project" value="UniProtKB-KW"/>
</dbReference>
<feature type="compositionally biased region" description="Basic residues" evidence="14">
    <location>
        <begin position="1127"/>
        <end position="1144"/>
    </location>
</feature>
<evidence type="ECO:0000256" key="9">
    <source>
        <dbReference type="ARBA" id="ARBA00023098"/>
    </source>
</evidence>
<feature type="compositionally biased region" description="Basic and acidic residues" evidence="14">
    <location>
        <begin position="1090"/>
        <end position="1101"/>
    </location>
</feature>
<evidence type="ECO:0000256" key="4">
    <source>
        <dbReference type="ARBA" id="ARBA00022537"/>
    </source>
</evidence>
<evidence type="ECO:0000256" key="8">
    <source>
        <dbReference type="ARBA" id="ARBA00023043"/>
    </source>
</evidence>
<dbReference type="PROSITE" id="PS50088">
    <property type="entry name" value="ANK_REPEAT"/>
    <property type="match status" value="3"/>
</dbReference>
<dbReference type="Pfam" id="PF00023">
    <property type="entry name" value="Ank"/>
    <property type="match status" value="1"/>
</dbReference>
<feature type="short sequence motif" description="GXGXXG" evidence="13">
    <location>
        <begin position="549"/>
        <end position="554"/>
    </location>
</feature>
<feature type="compositionally biased region" description="Basic residues" evidence="14">
    <location>
        <begin position="1308"/>
        <end position="1319"/>
    </location>
</feature>
<dbReference type="Proteomes" id="UP000515146">
    <property type="component" value="Unplaced"/>
</dbReference>
<dbReference type="Pfam" id="PF12796">
    <property type="entry name" value="Ank_2"/>
    <property type="match status" value="2"/>
</dbReference>
<gene>
    <name evidence="18" type="primary">LOC113789086</name>
</gene>
<evidence type="ECO:0000256" key="12">
    <source>
        <dbReference type="PROSITE-ProRule" id="PRU00023"/>
    </source>
</evidence>
<keyword evidence="17" id="KW-1185">Reference proteome</keyword>
<evidence type="ECO:0000259" key="16">
    <source>
        <dbReference type="PROSITE" id="PS51635"/>
    </source>
</evidence>
<reference evidence="18" key="1">
    <citation type="submission" date="2025-08" db="UniProtKB">
        <authorList>
            <consortium name="RefSeq"/>
        </authorList>
    </citation>
    <scope>IDENTIFICATION</scope>
    <source>
        <strain evidence="18">Airmid</strain>
    </source>
</reference>
<sequence>MSSFLSLANQFLTKVFALEPYSVVEVKIEDYNHYDIMAREETLILYSYCNNKNQQQYEMLLHRENSTLRTAFSLYRSLKSDEAQIYFLRLKDKLPIFVNRFPNILSISSLQELCKYINMNPTQNMAHICSNFGYIDYFRQLPNEYKDNIQKINELLNQQDKNDGKTCLQIAIEQQRLNILQTIFAIPNVEINFTLVDNFGNNLLHIAAQQSNGQIVSLLCQTIRMNLGNDILMEIINVKNRENFAPLYLACSNDKPACVKELLKNGADVNGASIQDNNNNNNNNDGKQGRDSLSSSSTPTSRDESPSSDNMNNDRLINMLNVNDMKNGGTPLHWCKSSEVIEMLVERNCNLNARNFHGDTALHHMVARSDLNCTISLLGHGADVNASGANGNTPLHVSIKANNTTIVQALIVFGAQVDLKNSSGHTARHLAATSQQSPAKDTILYILHSVCARRCSSTTTTSSTTKNCNEGCGQGFHYNGVPPDNPFIRNQPLFDRILLGDVVKNNLEQNLHSDMDIDKDNTVDGDNNDKNSSQQQQKRKKIKLLSMDGGGIRGLILIQILCHLELVTGKRIIDLFDWIAGTSTGGILALLLTTGYSAKQCRNIYFLLKDKLFIRYRPYCSDTFEKFLQKYLGSERRMNEFDRPKLLIPATIVDNFPPTAKFFRNYSNSLDLLNDKKSDDDNDADNNELLWKVARATGAAPTYFSQFESYLDGGLIANNPTMDLLHEIQFHNRSTEFFDKKCDNIYDIDLVVSIGTGLIPSKPIDKLNFSPLFSFSGLSNFATNFPNLIKVLVEQASLANGRVVDRAQSWCSMINVPFFRLNPAISEDIQMDESDNIKLINMLWETMAYIYMNNDDMSSLISLLHTTNQSPLKTSVHLQKSNIQSITKTSDNKQQSTPTANHLVKLNTNKINNGLVPYNDDDNQNDAESSSSSQNNKQPKITTPSTVIRLNTSRPTVTISPKDKSGHSGNNSNNKDGISLLKQPSQSSSSSTTVLSSTTATKEPKIAIKVKATTNSWKVVAATQISPPTSSSSSRIQENPAAEMLKLKNRIESINTNWRISKTTSSNSSSSDEINAQNNSSNSNSVTEDSSNRTESDRNLNDNENTAEIVSSKQQQTLMINDNSKLSLKKKKKRKKEKSRKRKHKDDDQNVDDDNDDDDDMELNWVERTKETLEMENGIDRTLNEHKRLKTESSSSSSKSNVLDVLLKNVSNGYGEVKSWNGGVSILQKSMLDNKQHNVNADDDNDLYNEEFDQGKTIKVRNKIDPFKNASTINGINPFQKIQQLKYGNNNGDNKHYYNSGNNGFGGKKFKSDKNHHHNNNNNNNKYHYNSTKSNRFHSSSSSSTSNHHGHHHNNFHHNHRTKSSSSSSTSSSSSSSFKYR</sequence>
<evidence type="ECO:0000256" key="7">
    <source>
        <dbReference type="ARBA" id="ARBA00023028"/>
    </source>
</evidence>
<keyword evidence="10" id="KW-0472">Membrane</keyword>
<feature type="short sequence motif" description="DGA/G" evidence="13">
    <location>
        <begin position="712"/>
        <end position="714"/>
    </location>
</feature>
<feature type="compositionally biased region" description="Acidic residues" evidence="14">
    <location>
        <begin position="1149"/>
        <end position="1160"/>
    </location>
</feature>
<keyword evidence="10" id="KW-1053">Target membrane</keyword>
<feature type="region of interest" description="Disordered" evidence="14">
    <location>
        <begin position="911"/>
        <end position="1000"/>
    </location>
</feature>
<dbReference type="PROSITE" id="PS50297">
    <property type="entry name" value="ANK_REP_REGION"/>
    <property type="match status" value="3"/>
</dbReference>
<feature type="compositionally biased region" description="Polar residues" evidence="14">
    <location>
        <begin position="1102"/>
        <end position="1123"/>
    </location>
</feature>
<evidence type="ECO:0000256" key="11">
    <source>
        <dbReference type="ARBA" id="ARBA00023422"/>
    </source>
</evidence>
<feature type="compositionally biased region" description="Low complexity" evidence="14">
    <location>
        <begin position="985"/>
        <end position="1000"/>
    </location>
</feature>
<keyword evidence="13" id="KW-0442">Lipid degradation</keyword>
<dbReference type="GO" id="GO:2000304">
    <property type="term" value="P:positive regulation of ceramide biosynthetic process"/>
    <property type="evidence" value="ECO:0007669"/>
    <property type="project" value="TreeGrafter"/>
</dbReference>
<evidence type="ECO:0000313" key="17">
    <source>
        <dbReference type="Proteomes" id="UP000515146"/>
    </source>
</evidence>
<dbReference type="Gene3D" id="1.25.40.20">
    <property type="entry name" value="Ankyrin repeat-containing domain"/>
    <property type="match status" value="3"/>
</dbReference>
<dbReference type="PANTHER" id="PTHR24139:SF34">
    <property type="entry name" value="85_88 KDA CALCIUM-INDEPENDENT PHOSPHOLIPASE A2"/>
    <property type="match status" value="1"/>
</dbReference>
<feature type="region of interest" description="Disordered" evidence="14">
    <location>
        <begin position="1287"/>
        <end position="1381"/>
    </location>
</feature>
<keyword evidence="6 13" id="KW-0378">Hydrolase</keyword>
<feature type="active site" description="Proton acceptor" evidence="13">
    <location>
        <position position="712"/>
    </location>
</feature>
<feature type="chain" id="PRO_5027946491" description="phospholipase A2" evidence="15">
    <location>
        <begin position="18"/>
        <end position="1381"/>
    </location>
</feature>
<evidence type="ECO:0000313" key="18">
    <source>
        <dbReference type="RefSeq" id="XP_027194374.1"/>
    </source>
</evidence>
<keyword evidence="15" id="KW-0732">Signal</keyword>
<accession>A0A6P6XR61</accession>
<feature type="compositionally biased region" description="Low complexity" evidence="14">
    <location>
        <begin position="291"/>
        <end position="300"/>
    </location>
</feature>